<gene>
    <name evidence="2" type="ORF">GCM10010411_93700</name>
</gene>
<keyword evidence="3" id="KW-1185">Reference proteome</keyword>
<reference evidence="2 3" key="1">
    <citation type="journal article" date="2019" name="Int. J. Syst. Evol. Microbiol.">
        <title>The Global Catalogue of Microorganisms (GCM) 10K type strain sequencing project: providing services to taxonomists for standard genome sequencing and annotation.</title>
        <authorList>
            <consortium name="The Broad Institute Genomics Platform"/>
            <consortium name="The Broad Institute Genome Sequencing Center for Infectious Disease"/>
            <person name="Wu L."/>
            <person name="Ma J."/>
        </authorList>
    </citation>
    <scope>NUCLEOTIDE SEQUENCE [LARGE SCALE GENOMIC DNA]</scope>
    <source>
        <strain evidence="2 3">JCM 6833</strain>
    </source>
</reference>
<protein>
    <recommendedName>
        <fullName evidence="1">DUF5753 domain-containing protein</fullName>
    </recommendedName>
</protein>
<evidence type="ECO:0000313" key="3">
    <source>
        <dbReference type="Proteomes" id="UP001501509"/>
    </source>
</evidence>
<feature type="domain" description="DUF5753" evidence="1">
    <location>
        <begin position="2"/>
        <end position="94"/>
    </location>
</feature>
<evidence type="ECO:0000259" key="1">
    <source>
        <dbReference type="Pfam" id="PF19054"/>
    </source>
</evidence>
<comment type="caution">
    <text evidence="2">The sequence shown here is derived from an EMBL/GenBank/DDBJ whole genome shotgun (WGS) entry which is preliminary data.</text>
</comment>
<evidence type="ECO:0000313" key="2">
    <source>
        <dbReference type="EMBL" id="GAA2638894.1"/>
    </source>
</evidence>
<sequence>MPDLTRAEGYARLLYEHRLTPEDHPEGNWPLLAARQRHRPGGEPRTLDVAVDQRVVAAVPNGHQNVWREQIEYLLTLSQTGHTVRVVPGGRRRLRRFGRAFGDLRGFSVQ</sequence>
<accession>A0ABN3QYZ5</accession>
<dbReference type="RefSeq" id="WP_344549275.1">
    <property type="nucleotide sequence ID" value="NZ_BAAATD010000027.1"/>
</dbReference>
<dbReference type="EMBL" id="BAAATD010000027">
    <property type="protein sequence ID" value="GAA2638894.1"/>
    <property type="molecule type" value="Genomic_DNA"/>
</dbReference>
<dbReference type="Proteomes" id="UP001501509">
    <property type="component" value="Unassembled WGS sequence"/>
</dbReference>
<dbReference type="InterPro" id="IPR043917">
    <property type="entry name" value="DUF5753"/>
</dbReference>
<proteinExistence type="predicted"/>
<dbReference type="Pfam" id="PF19054">
    <property type="entry name" value="DUF5753"/>
    <property type="match status" value="1"/>
</dbReference>
<organism evidence="2 3">
    <name type="scientific">Actinomadura fulvescens</name>
    <dbReference type="NCBI Taxonomy" id="46160"/>
    <lineage>
        <taxon>Bacteria</taxon>
        <taxon>Bacillati</taxon>
        <taxon>Actinomycetota</taxon>
        <taxon>Actinomycetes</taxon>
        <taxon>Streptosporangiales</taxon>
        <taxon>Thermomonosporaceae</taxon>
        <taxon>Actinomadura</taxon>
    </lineage>
</organism>
<name>A0ABN3QYZ5_9ACTN</name>